<evidence type="ECO:0000313" key="10">
    <source>
        <dbReference type="EMBL" id="MBE9077462.1"/>
    </source>
</evidence>
<dbReference type="GO" id="GO:0046933">
    <property type="term" value="F:proton-transporting ATP synthase activity, rotational mechanism"/>
    <property type="evidence" value="ECO:0007669"/>
    <property type="project" value="UniProtKB-UniRule"/>
</dbReference>
<evidence type="ECO:0000256" key="2">
    <source>
        <dbReference type="ARBA" id="ARBA00022448"/>
    </source>
</evidence>
<accession>A0A8J7A6A8</accession>
<dbReference type="NCBIfam" id="NF004402">
    <property type="entry name" value="PRK05758.2-2"/>
    <property type="match status" value="1"/>
</dbReference>
<protein>
    <recommendedName>
        <fullName evidence="8">ATP synthase subunit delta</fullName>
    </recommendedName>
    <alternativeName>
        <fullName evidence="8">ATP synthase F(1) sector subunit delta</fullName>
    </alternativeName>
    <alternativeName>
        <fullName evidence="8">F-type ATPase subunit delta</fullName>
        <shortName evidence="8">F-ATPase subunit delta</shortName>
    </alternativeName>
</protein>
<proteinExistence type="inferred from homology"/>
<dbReference type="PANTHER" id="PTHR11910">
    <property type="entry name" value="ATP SYNTHASE DELTA CHAIN"/>
    <property type="match status" value="1"/>
</dbReference>
<evidence type="ECO:0000256" key="7">
    <source>
        <dbReference type="ARBA" id="ARBA00023310"/>
    </source>
</evidence>
<sequence length="186" mass="20249">MSTSIVTSEIAEPYAQALLSLAQSNGSVEPVAQSTAELLELLKQSDELSAFLGNPLIEGETKKGVLQQVLGENPNPNLKNFLLLLVDRGRISLLTPILKQFQALVRELNQTVLAEITSAVELTEQQRETIRRKVKSLTSAQQVELETRIDPDLLGGVIIQVGSQVIDASLRGQLRRIGVQLSATAR</sequence>
<keyword evidence="9" id="KW-0175">Coiled coil</keyword>
<feature type="coiled-coil region" evidence="9">
    <location>
        <begin position="113"/>
        <end position="140"/>
    </location>
</feature>
<dbReference type="NCBIfam" id="TIGR01145">
    <property type="entry name" value="ATP_synt_delta"/>
    <property type="match status" value="1"/>
</dbReference>
<keyword evidence="5 8" id="KW-0472">Membrane</keyword>
<name>A0A8J7A6A8_9CYAN</name>
<evidence type="ECO:0000256" key="6">
    <source>
        <dbReference type="ARBA" id="ARBA00023196"/>
    </source>
</evidence>
<evidence type="ECO:0000256" key="5">
    <source>
        <dbReference type="ARBA" id="ARBA00023136"/>
    </source>
</evidence>
<dbReference type="GO" id="GO:0031676">
    <property type="term" value="C:plasma membrane-derived thylakoid membrane"/>
    <property type="evidence" value="ECO:0007669"/>
    <property type="project" value="UniProtKB-SubCell"/>
</dbReference>
<keyword evidence="2 8" id="KW-0813">Transport</keyword>
<evidence type="ECO:0000256" key="3">
    <source>
        <dbReference type="ARBA" id="ARBA00022781"/>
    </source>
</evidence>
<dbReference type="RefSeq" id="WP_193906257.1">
    <property type="nucleotide sequence ID" value="NZ_JADEXG010000017.1"/>
</dbReference>
<evidence type="ECO:0000313" key="11">
    <source>
        <dbReference type="Proteomes" id="UP000636505"/>
    </source>
</evidence>
<dbReference type="InterPro" id="IPR000711">
    <property type="entry name" value="ATPase_OSCP/dsu"/>
</dbReference>
<dbReference type="PRINTS" id="PR00125">
    <property type="entry name" value="ATPASEDELTA"/>
</dbReference>
<keyword evidence="6 8" id="KW-0139">CF(1)</keyword>
<dbReference type="Proteomes" id="UP000636505">
    <property type="component" value="Unassembled WGS sequence"/>
</dbReference>
<dbReference type="GO" id="GO:0045259">
    <property type="term" value="C:proton-transporting ATP synthase complex"/>
    <property type="evidence" value="ECO:0007669"/>
    <property type="project" value="UniProtKB-KW"/>
</dbReference>
<dbReference type="Pfam" id="PF00213">
    <property type="entry name" value="OSCP"/>
    <property type="match status" value="1"/>
</dbReference>
<comment type="caution">
    <text evidence="10">The sequence shown here is derived from an EMBL/GenBank/DDBJ whole genome shotgun (WGS) entry which is preliminary data.</text>
</comment>
<evidence type="ECO:0000256" key="1">
    <source>
        <dbReference type="ARBA" id="ARBA00004370"/>
    </source>
</evidence>
<dbReference type="EMBL" id="JADEXG010000017">
    <property type="protein sequence ID" value="MBE9077462.1"/>
    <property type="molecule type" value="Genomic_DNA"/>
</dbReference>
<comment type="function">
    <text evidence="8">F(1)F(0) ATP synthase produces ATP from ADP in the presence of a proton or sodium gradient. F-type ATPases consist of two structural domains, F(1) containing the extramembraneous catalytic core and F(0) containing the membrane proton channel, linked together by a central stalk and a peripheral stalk. During catalysis, ATP synthesis in the catalytic domain of F(1) is coupled via a rotary mechanism of the central stalk subunits to proton translocation.</text>
</comment>
<evidence type="ECO:0000256" key="4">
    <source>
        <dbReference type="ARBA" id="ARBA00023065"/>
    </source>
</evidence>
<dbReference type="InterPro" id="IPR026015">
    <property type="entry name" value="ATP_synth_OSCP/delta_N_sf"/>
</dbReference>
<dbReference type="SUPFAM" id="SSF47928">
    <property type="entry name" value="N-terminal domain of the delta subunit of the F1F0-ATP synthase"/>
    <property type="match status" value="1"/>
</dbReference>
<comment type="subcellular location">
    <subcellularLocation>
        <location evidence="8">Cellular thylakoid membrane</location>
        <topology evidence="8">Peripheral membrane protein</topology>
    </subcellularLocation>
    <subcellularLocation>
        <location evidence="1">Membrane</location>
    </subcellularLocation>
</comment>
<evidence type="ECO:0000256" key="9">
    <source>
        <dbReference type="SAM" id="Coils"/>
    </source>
</evidence>
<keyword evidence="3 8" id="KW-0375">Hydrogen ion transport</keyword>
<organism evidence="10 11">
    <name type="scientific">Vasconcelosia minhoensis LEGE 07310</name>
    <dbReference type="NCBI Taxonomy" id="915328"/>
    <lineage>
        <taxon>Bacteria</taxon>
        <taxon>Bacillati</taxon>
        <taxon>Cyanobacteriota</taxon>
        <taxon>Cyanophyceae</taxon>
        <taxon>Nodosilineales</taxon>
        <taxon>Cymatolegaceae</taxon>
        <taxon>Vasconcelosia</taxon>
        <taxon>Vasconcelosia minhoensis</taxon>
    </lineage>
</organism>
<keyword evidence="8" id="KW-0793">Thylakoid</keyword>
<gene>
    <name evidence="8" type="primary">atpH</name>
    <name evidence="8" type="synonym">atpD</name>
    <name evidence="10" type="ORF">IQ241_09150</name>
</gene>
<dbReference type="PROSITE" id="PS00389">
    <property type="entry name" value="ATPASE_DELTA"/>
    <property type="match status" value="1"/>
</dbReference>
<evidence type="ECO:0000256" key="8">
    <source>
        <dbReference type="HAMAP-Rule" id="MF_01416"/>
    </source>
</evidence>
<keyword evidence="4 8" id="KW-0406">Ion transport</keyword>
<dbReference type="AlphaFoldDB" id="A0A8J7A6A8"/>
<comment type="similarity">
    <text evidence="8">Belongs to the ATPase delta chain family.</text>
</comment>
<dbReference type="HAMAP" id="MF_01416">
    <property type="entry name" value="ATP_synth_delta_bact"/>
    <property type="match status" value="1"/>
</dbReference>
<dbReference type="Gene3D" id="1.10.520.20">
    <property type="entry name" value="N-terminal domain of the delta subunit of the F1F0-ATP synthase"/>
    <property type="match status" value="1"/>
</dbReference>
<comment type="function">
    <text evidence="8">This protein is part of the stalk that links CF(0) to CF(1). It either transmits conformational changes from CF(0) to CF(1) or is implicated in proton conduction.</text>
</comment>
<reference evidence="10" key="1">
    <citation type="submission" date="2020-10" db="EMBL/GenBank/DDBJ databases">
        <authorList>
            <person name="Castelo-Branco R."/>
            <person name="Eusebio N."/>
            <person name="Adriana R."/>
            <person name="Vieira A."/>
            <person name="Brugerolle De Fraissinette N."/>
            <person name="Rezende De Castro R."/>
            <person name="Schneider M.P."/>
            <person name="Vasconcelos V."/>
            <person name="Leao P.N."/>
        </authorList>
    </citation>
    <scope>NUCLEOTIDE SEQUENCE</scope>
    <source>
        <strain evidence="10">LEGE 07310</strain>
    </source>
</reference>
<keyword evidence="7 8" id="KW-0066">ATP synthesis</keyword>
<keyword evidence="11" id="KW-1185">Reference proteome</keyword>
<dbReference type="InterPro" id="IPR020781">
    <property type="entry name" value="ATPase_OSCP/d_CS"/>
</dbReference>